<feature type="chain" id="PRO_5023058075" description="G8 domain-containing protein" evidence="2">
    <location>
        <begin position="33"/>
        <end position="5538"/>
    </location>
</feature>
<protein>
    <recommendedName>
        <fullName evidence="5">G8 domain-containing protein</fullName>
    </recommendedName>
</protein>
<feature type="region of interest" description="Disordered" evidence="1">
    <location>
        <begin position="1637"/>
        <end position="1659"/>
    </location>
</feature>
<evidence type="ECO:0000313" key="4">
    <source>
        <dbReference type="Proteomes" id="UP000325113"/>
    </source>
</evidence>
<evidence type="ECO:0000313" key="3">
    <source>
        <dbReference type="EMBL" id="KAA0158239.1"/>
    </source>
</evidence>
<feature type="signal peptide" evidence="2">
    <location>
        <begin position="1"/>
        <end position="32"/>
    </location>
</feature>
<reference evidence="3 4" key="1">
    <citation type="submission" date="2019-07" db="EMBL/GenBank/DDBJ databases">
        <title>Genomes of Cafeteria roenbergensis.</title>
        <authorList>
            <person name="Fischer M.G."/>
            <person name="Hackl T."/>
            <person name="Roman M."/>
        </authorList>
    </citation>
    <scope>NUCLEOTIDE SEQUENCE [LARGE SCALE GENOMIC DNA]</scope>
    <source>
        <strain evidence="3 4">Cflag</strain>
    </source>
</reference>
<feature type="compositionally biased region" description="Polar residues" evidence="1">
    <location>
        <begin position="4228"/>
        <end position="4238"/>
    </location>
</feature>
<sequence>MRPPGRTPRSARFPSRWLSAVLAGVALLGARAEYCPTLSKSSAVVISRSCTLRSGSHAVDSLRIVAGVVVEAPLPLTLTVTKDLDVAGHLAGQATSHSVKTMTIRAGRLIRVDGRIGVDGAGYTGDTRHSSCYRGSNGNGGLHGGGPAGQTCGDYEWPTLAGSSGSSGGGSWVGGNGGGALALFCDESSSSSIEVNGQLTAHGWRGGGHNSYGGRSGGGGAGGSILVVASKFSGSGFVGAYGADGVDGQSYDNSNGGSGGRVAIHAAEYSFTGGAGAVAGGLWGTPWGEQNAAGTVFFCKGKLSAAEADPESNPHRCAHRTLYISNGGRPTTSYRTHLPLVGGRRFVVLDELNLASPGIQFSIAAPSTFNAVSSPDDRTSVVVGRISGAHAMSATVYAFAGTTWTFAGVSAGSQSVGRRAIKTWVESTETTPSWSKETSSRETLMNPVELTVGHLLTYTHSRLVVAPDVVVRPGTTITLNAQLVGCRSLTLDTGSAVTMTASGGTWIDDRSGSDGNWEAFVCDAGMSACASKGEDVNSAAARGRYSFSSLRLLGSATLTLGSGVRALGTAELEVIHESRLTVQNSVMQMLARDRLLLGPGAGIRADGCGYSSNSRHASCFATSSRNGGFHGGGPAGQACGDYEWPVLPGPGGSASAGGGAVMLVCNATESSVMTLDGTVTVNGAAGAGAGAGGSLLVVALRLSGSGTLAADGGAATSNSNGGSGGRIAIHAYQPSRANFTGTVRARAGPLSGSWSTQAAAGTVYWCDGQVSDISAANDAGENTHRCGVRTLEVDNGDLRQTTYQTQLVLPPWRRNVAIDDLRMGNSVQLSVPPPAVFDPVAMPLNRTTVVVGRLEGLGSDTSAIHSRAGVTVVHTGLRPGAQSLRENGDWRRSSMELAGASATVEEHGWLVLPPNVAVRDAVLTVRGEVRGVRSLTLEEGSSASLAASGATWLGDAAGAELAGWGGSIPASSSALEGWEGWACSQRLSACASRGRDAASSSDQGRYAFGSLRLLDDATLTLGAGVSTLGGVEALEALHEARVTVQGPQTEQLRIQSRDRLWLGSGASIRADGAGYGSGTRDASCFGGGSGEGGLHGGGPAGQACGDYEWPMLPGPGGSASAGGGAVMLVCNATESSAMELNGTVSVKRDAAGAGAGAGGSLLVVALRLSGSGTLAADGGAATSNSNGGSGGRIAIHAYQPSRTNFTGTVRARAGPLSGSWSTQAAAGTVYWCDGQVSDISAANDAGENTHRCGVRTLEVDNGDLRQTTYQTQLVLPPWRRNVAIDDLRMGNSVQLSVPPPAVFDPVAMPLNRTTVVVGRLEGLGSDTSAIHSRAGVTVVHTGLRPGAQSLRENGDWRRSSMELAGASATVEEHGWLVLPPNVAVRDAVLTVRGEVRGVRSLTLEEGSSASLAASGATWLGDAAGAELAGWGGSIPASSSALEGWEGWACSQRLSACASRGRDAASSSDQGRYAFGSLRLLDDATLTLGAGVSTLGGVEALEALHEARVTVQGPQTEQLRIQSRDRLWLGSGASIRADGAGYVSGTRDASCFGGGSGEGGLHGGGPAGQACGDYEWPVLAGAGGSGGAGGGSVMLVCNATESSAMELNGTVSVSGAYGRGGGAGGSLLVVASRLSGSGTLSADGRRSTSNSNGGSGGRIAIHAYQPSRTSLHRHRPRARRAALGVVEHTGRRGHGLLVRRRVSDTTAASDAGENTHRCDVRRLEVDNGDLRQTTHQTQLVLPPWRRNVAIDDLRMGNSVQLSVPPPAVFDPVAMPLNRTTVVVGRLEGLGSDTSAIHSRAGVTVVHTGLRPGAQSLRENGDWRRSSMELAGASATVEEHGWLVLPPNVAVRDAVLTVRGEVRGVRSLTLEEGSSASLAASGATWLGDAAGAELAGWGGSIPASSSALEGWEGWACSQRLSACASRGRDAASSSDQGRYAFGSLRLLDDATLTLGAGVSTLGGVEALEALHEARVTVQGPQTEQLRIQSRDRLWLGSGASIRADGSGYVSGTRDASCFGGGSGEGGLHGGGPAGQACGDYEWPVLAGAGGSNGQYSTGSGGGSVMLVCNATESSAMELNGTVSVDGLDGERPCRATRGAALERAGRCWWWPRGCRGPAPSRRRRRRGTAGRTYDSNGGSGGRIAIHAYQPSRTNFTGTVRARAGPLSGSWSTQAAAGTVYWCDGRVSDTTAASDAGENTHKCGVRMLEVDNGDLRQTTYQTQLVLPPWRRNVAIDDLRMGNSVQLSVPPPAVFDPVAMPLNRTTVVVGRLEGLGSDTSAIHSRAGVTVVHTGLRPGAQSLRENGDWRRSSMELAGASATVEEHGWLVLPPNVAVRDAVLTVRGEVRGVRSLTLEEGSSASLAASGATWLGDAAGAELAGWGGSIPASSSALEGWEGWACSQRLSACASRGRDAASSSDQGRYAFGSLRLLDDATLTLGAGVSTLGGVEALEALHEARVTVQGPQTEQLRIQSRDRLWLGSGASIRADGSGYVSGTRDASCFGGGSGEGGLHGGGPAGQACGDYEWPVLPGPGGSASAGGGSVMLVCNATESSAMELNGTVSVSGAYGRGGGAGGSLLVVASRLSGSGALSADGGAGTSSSNGGSGGRVAIHAYQPARNITFTGTVRARAGPLSGSWATQAAAGTVYWCDGRVSDTTAASDAGDNTHRCGVRRLEVDNGDLRQTTYQTQLVLPPWRRNVAIDDLRMGNSVQLSVPPPAVFDPVAMPLNRTTVVVGRLEGLGSDTSAIHSRAGVTVVHTGLRPGAQSLRENGDWRRSSMELAGASATVEEHGWLVLPPNVAVRDAVLTVRGEVRGVRSLTLEEGSSTSLAASGATWLGDAAGAELAGWGGSIPASSSALEGWEGWACSQRLSACASRGRDAASSSDQGRYAFGSLRLLDDATLTLGAGVSTLGGVVALEALHASRVTVQGPQLEQLRIQSRDWLRVGPGASIRADGAGYVSGTRDASCFGGGSGEGGLHGGGPAGQACGDYEWPVLAGAGGSNGQYSTGSGGGSVMLVCNATESSAMELNGTVSVDGLDGRASVSSYSWSSGGGAGGSLLVVASRLSGSGALSADGGAGADGWSTYDSNGGSGGRIAIHAYQPARNITFTGTVRARAGPLSGSWATQAAAGTVYWCDGRVSDTTAASDAGDNTHRCGVRRLEVDNGDLRQTTYQTQLVLPPWRRNVAIDDLRMGNSVQLSVPPPAVFDPVAMPLNRTTVVVGRLEGLGSDTSAIHSRAGVTVVHTGLRPGAQSLRENGDWRRSSMELAGASATVEEHGWLVLPPNVAVRDAVLTVRGEVRGVRSLTLEEGSSASLAASGATWLGDAAGAELAGWGGSIPASSSALEGWEGWACSQRLSACASRGRDAASSSDQGRYAFGSLRLLDDATLTLGVGVSTLGGVVALEALHASRVTVQGPQTEQLRIQSRDRLWLGSGASIRADGSGYAAAGTVYWCDGRVSESEAALEGEANAHRCGVRRLELDNGDLPETPYYPQLSIAGGRRRFVIDELVLGSPLVLSIQAQPTFDAVANPFDRTSVAVYHMFGKGVHDSTLYVRDGTDWALGSPAAGTVPFYLGFASVEVGPKGRLQLHPITYTRPGQSIWVKGVLSGVESLTLSDATSATLAASGGTWVSNSSAAGPSAEVETWAAWACRAELTACASSAPSFLSEADAGRYAFESLRLVGQARVTAGAGVRAVGAAAFEMVGSSVIAVEGPQSEQLRIQARDRMGIGAGASIVATGSGYTSDARHPSCFGGGIRNGGFHGGGPAGQACGDYEWPVLAGAGGSSGTHAAASGGGSVMLVCNATESSAMELNGTVSVDGNRGGSCLTTNHHASGGGAGGSLLVVASRLSGSGTLSADGGAGADGWSSYDSDGGSGGRIAIHQHFSNKSFFTGTVRAFAGAAYAPGVSNSAAAGTVYFCLGRTAPEGMLAIDDNRFGCAFRHLLISRGPENSATSHVTQVALPTSASNVVLDVLSVADRSSFSVQAKAEFSVLEPSSFVRDVIVGLLDSSESSGSLSVVAGTRWSIANHALAMTVVAQDLSSVDFASASRAAPWATVRRSLTLVQSDLTMSLKSITVEQHSTLALPPTLLLEGDVSLRVFGTLAGVQHLVARESATVVFGSLGRTLLTRNAALGAEDWVCAMQLAACSDPDSSVGAVSGQGSFGFSSLRLLGEARLNVESGVEQVSATDIEILQRSEVSLAGPRTVPLKMQAKTVFSLSTGAGIYANGAGFSSNSRHPSCSDSGGRNGGFHGGGPAGQACGDYEWPVLAGAGGSPGTHDGGSGGGSVMLVCNATESSAMELNGTVSVDGNKGISCLTTNHHASGGGAGGSLLVVASRLSGSGTLSADGGAGADGYETDDSNGGSGGRIAIHAYQPSRTNFTGTVRARAGPAYGSWSPQAAAGTVYWCDGRVSESEAALEGEANAHRCGVRRLELDNGDLPETPYYPQLSIAGGRRRFVIDELVLGSPLVLSIQAQPTFDAVANPFDRTSVAVYHMFGKGVHDSTLYVRDGTDWALGSPAAGTVPFYLGFASVEVGPKGRLQLHPITYTRPGQSIWVKGVLSGVESLTLSDATSATLAASGGTWVSNSSAAGPSAEVETWAAWACRAELTACASSAPPFLSEADAGRYAFESLRLVGQARVTAGAGVRAVGAAAFEMVGSSAIAVEGPQSEQLRIQARDRMGIGAGASIVATGSGYTSDARHPSCFGGGIRNGGFHGGGPAGQACGDYEWPVLAGAGGSSGTHAAASGGGSVMLVCNATESSAMELNGTVSVDGNRGGSCLTTNHHASGGGAGGSLLVVASRLSGSGTLSADGGAGADGWSSYDSNGGSGGRIAIHAYQPSRANFTGTVRARAGPAYGSWSTQAAAGTVYWCDGQVSDISAANDAGENTHRCGVRTLEVDNGDLRQTTYQTQLVLPPWRRNVAIDDLRMGNSVQLSVPPPAVFDPVAMPLNRTTVVVGRLEGLGSDTSAIHSRAGVTVVHTGLRPGAQSLRENGDWRRSSMELAGASATVEEHGWLVLPPNVAVRDAVLTVRGEVRGVRSLTLEEGSSASLAASGATWLGDAAGAELAGWGGSIPASSSALEGWEGWACSQRLSACASRGRDAASSSDQGRYAFGSLRLLDDATLTLGAGVSTLGGVEALEALHEARVTVQGPQTEQLRIQSRDWLRVGSGASIRADGSGYVSGTRDASCFGGGSGEGGLHGGGPAGQACGDYEWPVLRGPGGSNGQYSTGSGGGSVMLVCNATESSAMELNGTVSVDGLDGRASVSSYSWSSGGGAGGSLLVVASRLSGSGTLSADGGAGADGWSSYDSNGGSGGRIAIHALQSGRSEFTGIVPGAGYGSNARHPSCSDGGARNGGMHGGGPEGKTCGDYEWPVLAGAGGSSGQHDGGSGGGSVMLVCNATESSAMELNGTVSVDGQSGRAFTSGSGSASGGGAGGSLLVVASRLSGSGTLSADGGAGADGYSTLDSNGGSGGRIAIHAYQPSRANFTGTVRARAGPAYGSWSPQAAAGTVYWCDGREASFLSRDNFRACKDLYWMLDLVWS</sequence>
<proteinExistence type="predicted"/>
<dbReference type="Proteomes" id="UP000325113">
    <property type="component" value="Unassembled WGS sequence"/>
</dbReference>
<keyword evidence="2" id="KW-0732">Signal</keyword>
<accession>A0A5A8D006</accession>
<comment type="caution">
    <text evidence="3">The sequence shown here is derived from an EMBL/GenBank/DDBJ whole genome shotgun (WGS) entry which is preliminary data.</text>
</comment>
<name>A0A5A8D006_CAFRO</name>
<feature type="region of interest" description="Disordered" evidence="1">
    <location>
        <begin position="2115"/>
        <end position="2134"/>
    </location>
</feature>
<gene>
    <name evidence="3" type="ORF">FNF31_05473</name>
</gene>
<organism evidence="3 4">
    <name type="scientific">Cafeteria roenbergensis</name>
    <name type="common">Marine flagellate</name>
    <dbReference type="NCBI Taxonomy" id="33653"/>
    <lineage>
        <taxon>Eukaryota</taxon>
        <taxon>Sar</taxon>
        <taxon>Stramenopiles</taxon>
        <taxon>Bigyra</taxon>
        <taxon>Opalozoa</taxon>
        <taxon>Bicosoecida</taxon>
        <taxon>Cafeteriaceae</taxon>
        <taxon>Cafeteria</taxon>
    </lineage>
</organism>
<evidence type="ECO:0008006" key="5">
    <source>
        <dbReference type="Google" id="ProtNLM"/>
    </source>
</evidence>
<evidence type="ECO:0000256" key="2">
    <source>
        <dbReference type="SAM" id="SignalP"/>
    </source>
</evidence>
<dbReference type="PANTHER" id="PTHR31513:SF2">
    <property type="entry name" value="MRAZ"/>
    <property type="match status" value="1"/>
</dbReference>
<dbReference type="EMBL" id="VLTM01000069">
    <property type="protein sequence ID" value="KAA0158239.1"/>
    <property type="molecule type" value="Genomic_DNA"/>
</dbReference>
<evidence type="ECO:0000256" key="1">
    <source>
        <dbReference type="SAM" id="MobiDB-lite"/>
    </source>
</evidence>
<dbReference type="PANTHER" id="PTHR31513">
    <property type="entry name" value="EPHRIN TYPE-B RECEPTOR"/>
    <property type="match status" value="1"/>
</dbReference>
<feature type="region of interest" description="Disordered" evidence="1">
    <location>
        <begin position="4228"/>
        <end position="4249"/>
    </location>
</feature>